<keyword evidence="1" id="KW-0812">Transmembrane</keyword>
<evidence type="ECO:0000256" key="1">
    <source>
        <dbReference type="SAM" id="Phobius"/>
    </source>
</evidence>
<dbReference type="AlphaFoldDB" id="A0A9J6B830"/>
<evidence type="ECO:0000313" key="3">
    <source>
        <dbReference type="Proteomes" id="UP000824120"/>
    </source>
</evidence>
<dbReference type="EMBL" id="JACXVP010000001">
    <property type="protein sequence ID" value="KAG5632864.1"/>
    <property type="molecule type" value="Genomic_DNA"/>
</dbReference>
<sequence>MYVLSKLKYLSQYKNAFFLYKVLLPKIIILLHGYLSFHRPKHKNLQNKKSHVLIVLFPGQGQINQYLQFSKLSINLGIEVTLTTSLSGFNKKRIKIFPFSDDYDEKL</sequence>
<reference evidence="2 3" key="1">
    <citation type="submission" date="2020-09" db="EMBL/GenBank/DDBJ databases">
        <title>De no assembly of potato wild relative species, Solanum commersonii.</title>
        <authorList>
            <person name="Cho K."/>
        </authorList>
    </citation>
    <scope>NUCLEOTIDE SEQUENCE [LARGE SCALE GENOMIC DNA]</scope>
    <source>
        <strain evidence="2">LZ3.2</strain>
        <tissue evidence="2">Leaf</tissue>
    </source>
</reference>
<dbReference type="OrthoDB" id="5835829at2759"/>
<keyword evidence="3" id="KW-1185">Reference proteome</keyword>
<organism evidence="2 3">
    <name type="scientific">Solanum commersonii</name>
    <name type="common">Commerson's wild potato</name>
    <name type="synonym">Commerson's nightshade</name>
    <dbReference type="NCBI Taxonomy" id="4109"/>
    <lineage>
        <taxon>Eukaryota</taxon>
        <taxon>Viridiplantae</taxon>
        <taxon>Streptophyta</taxon>
        <taxon>Embryophyta</taxon>
        <taxon>Tracheophyta</taxon>
        <taxon>Spermatophyta</taxon>
        <taxon>Magnoliopsida</taxon>
        <taxon>eudicotyledons</taxon>
        <taxon>Gunneridae</taxon>
        <taxon>Pentapetalae</taxon>
        <taxon>asterids</taxon>
        <taxon>lamiids</taxon>
        <taxon>Solanales</taxon>
        <taxon>Solanaceae</taxon>
        <taxon>Solanoideae</taxon>
        <taxon>Solaneae</taxon>
        <taxon>Solanum</taxon>
    </lineage>
</organism>
<gene>
    <name evidence="2" type="ORF">H5410_004581</name>
</gene>
<protein>
    <submittedName>
        <fullName evidence="2">Uncharacterized protein</fullName>
    </submittedName>
</protein>
<comment type="caution">
    <text evidence="2">The sequence shown here is derived from an EMBL/GenBank/DDBJ whole genome shotgun (WGS) entry which is preliminary data.</text>
</comment>
<proteinExistence type="predicted"/>
<feature type="transmembrane region" description="Helical" evidence="1">
    <location>
        <begin position="17"/>
        <end position="37"/>
    </location>
</feature>
<keyword evidence="1" id="KW-0472">Membrane</keyword>
<keyword evidence="1" id="KW-1133">Transmembrane helix</keyword>
<evidence type="ECO:0000313" key="2">
    <source>
        <dbReference type="EMBL" id="KAG5632864.1"/>
    </source>
</evidence>
<accession>A0A9J6B830</accession>
<dbReference type="Proteomes" id="UP000824120">
    <property type="component" value="Chromosome 1"/>
</dbReference>
<dbReference type="Gene3D" id="3.40.50.2000">
    <property type="entry name" value="Glycogen Phosphorylase B"/>
    <property type="match status" value="1"/>
</dbReference>
<name>A0A9J6B830_SOLCO</name>